<accession>A0ABT4PLM1</accession>
<comment type="subcellular location">
    <subcellularLocation>
        <location evidence="1">Membrane</location>
        <topology evidence="1">Multi-pass membrane protein</topology>
    </subcellularLocation>
</comment>
<dbReference type="InterPro" id="IPR001807">
    <property type="entry name" value="ClC"/>
</dbReference>
<dbReference type="Proteomes" id="UP001142153">
    <property type="component" value="Unassembled WGS sequence"/>
</dbReference>
<dbReference type="PRINTS" id="PR00762">
    <property type="entry name" value="CLCHANNEL"/>
</dbReference>
<evidence type="ECO:0000256" key="8">
    <source>
        <dbReference type="ARBA" id="ARBA00023214"/>
    </source>
</evidence>
<keyword evidence="13" id="KW-1185">Reference proteome</keyword>
<feature type="transmembrane region" description="Helical" evidence="11">
    <location>
        <begin position="252"/>
        <end position="272"/>
    </location>
</feature>
<keyword evidence="6 11" id="KW-0472">Membrane</keyword>
<dbReference type="InterPro" id="IPR050368">
    <property type="entry name" value="ClC-type_chloride_channel"/>
</dbReference>
<comment type="caution">
    <text evidence="12">The sequence shown here is derived from an EMBL/GenBank/DDBJ whole genome shotgun (WGS) entry which is preliminary data.</text>
</comment>
<evidence type="ECO:0000256" key="7">
    <source>
        <dbReference type="ARBA" id="ARBA00023173"/>
    </source>
</evidence>
<evidence type="ECO:0000256" key="3">
    <source>
        <dbReference type="ARBA" id="ARBA00022692"/>
    </source>
</evidence>
<reference evidence="12" key="1">
    <citation type="submission" date="2022-12" db="EMBL/GenBank/DDBJ databases">
        <authorList>
            <person name="Deng Y."/>
            <person name="Zhang Y.-Q."/>
        </authorList>
    </citation>
    <scope>NUCLEOTIDE SEQUENCE</scope>
    <source>
        <strain evidence="12">CPCC 205372</strain>
    </source>
</reference>
<evidence type="ECO:0000256" key="9">
    <source>
        <dbReference type="ARBA" id="ARBA00023303"/>
    </source>
</evidence>
<dbReference type="Gene3D" id="1.10.3080.10">
    <property type="entry name" value="Clc chloride channel"/>
    <property type="match status" value="1"/>
</dbReference>
<keyword evidence="5" id="KW-0406">Ion transport</keyword>
<evidence type="ECO:0000256" key="11">
    <source>
        <dbReference type="SAM" id="Phobius"/>
    </source>
</evidence>
<evidence type="ECO:0000256" key="2">
    <source>
        <dbReference type="ARBA" id="ARBA00022448"/>
    </source>
</evidence>
<protein>
    <submittedName>
        <fullName evidence="12">Chloride channel protein</fullName>
    </submittedName>
</protein>
<feature type="transmembrane region" description="Helical" evidence="11">
    <location>
        <begin position="332"/>
        <end position="362"/>
    </location>
</feature>
<evidence type="ECO:0000256" key="5">
    <source>
        <dbReference type="ARBA" id="ARBA00023065"/>
    </source>
</evidence>
<evidence type="ECO:0000256" key="1">
    <source>
        <dbReference type="ARBA" id="ARBA00004141"/>
    </source>
</evidence>
<sequence>MSRRSLEFGCAVVLVGLLAGVAGMATTLLLHAVEHLTYHYSFGTLLDGVDSSSPVRRALGPMVGGALAGFGWYLLRRRTEVPSLSGAIADHRPIPRISMSIDAALQVLVVGSGASLGREGAPRQFAAALGDAGTSRWALTPHDREILLYCAAGAGLAAVYSVPLGGALFATQILMRTWHPRALGTALITSSLAVAVASPVTHESPPLDWPDPSLSYLLIAFAVVVAPLAFGVGMVFNRLMAAARPAAAVKSWMLVPAVAAVGLLVGVCSLHWPELPGNGKSILTVSLDSGMTLGAAAAILLLKPLLTASYLRAGAVGGLLTPALATGAAMGSLVALAISTWTGLAVSVPAVSLACAAGVLAITQRAPMWAALFVWELARPPWWLLVVFLAAALAAHGLRLLTERRADPPRTTGSWSSFRRRRRSPPGPRRSG</sequence>
<keyword evidence="4 11" id="KW-1133">Transmembrane helix</keyword>
<evidence type="ECO:0000256" key="10">
    <source>
        <dbReference type="SAM" id="MobiDB-lite"/>
    </source>
</evidence>
<gene>
    <name evidence="12" type="ORF">O6P37_01125</name>
</gene>
<evidence type="ECO:0000256" key="4">
    <source>
        <dbReference type="ARBA" id="ARBA00022989"/>
    </source>
</evidence>
<dbReference type="InterPro" id="IPR014743">
    <property type="entry name" value="Cl-channel_core"/>
</dbReference>
<feature type="transmembrane region" description="Helical" evidence="11">
    <location>
        <begin position="382"/>
        <end position="401"/>
    </location>
</feature>
<dbReference type="PANTHER" id="PTHR43427">
    <property type="entry name" value="CHLORIDE CHANNEL PROTEIN CLC-E"/>
    <property type="match status" value="1"/>
</dbReference>
<evidence type="ECO:0000256" key="6">
    <source>
        <dbReference type="ARBA" id="ARBA00023136"/>
    </source>
</evidence>
<feature type="transmembrane region" description="Helical" evidence="11">
    <location>
        <begin position="58"/>
        <end position="75"/>
    </location>
</feature>
<dbReference type="PANTHER" id="PTHR43427:SF6">
    <property type="entry name" value="CHLORIDE CHANNEL PROTEIN CLC-E"/>
    <property type="match status" value="1"/>
</dbReference>
<evidence type="ECO:0000313" key="12">
    <source>
        <dbReference type="EMBL" id="MCZ8377455.1"/>
    </source>
</evidence>
<keyword evidence="9" id="KW-0407">Ion channel</keyword>
<dbReference type="SUPFAM" id="SSF81340">
    <property type="entry name" value="Clc chloride channel"/>
    <property type="match status" value="1"/>
</dbReference>
<organism evidence="12 13">
    <name type="scientific">Mycobacterium hippophais</name>
    <dbReference type="NCBI Taxonomy" id="3016340"/>
    <lineage>
        <taxon>Bacteria</taxon>
        <taxon>Bacillati</taxon>
        <taxon>Actinomycetota</taxon>
        <taxon>Actinomycetes</taxon>
        <taxon>Mycobacteriales</taxon>
        <taxon>Mycobacteriaceae</taxon>
        <taxon>Mycobacterium</taxon>
    </lineage>
</organism>
<dbReference type="Pfam" id="PF00654">
    <property type="entry name" value="Voltage_CLC"/>
    <property type="match status" value="1"/>
</dbReference>
<proteinExistence type="predicted"/>
<keyword evidence="3 11" id="KW-0812">Transmembrane</keyword>
<keyword evidence="2" id="KW-0813">Transport</keyword>
<keyword evidence="7" id="KW-0869">Chloride channel</keyword>
<feature type="transmembrane region" description="Helical" evidence="11">
    <location>
        <begin position="214"/>
        <end position="240"/>
    </location>
</feature>
<feature type="transmembrane region" description="Helical" evidence="11">
    <location>
        <begin position="12"/>
        <end position="33"/>
    </location>
</feature>
<name>A0ABT4PLM1_9MYCO</name>
<evidence type="ECO:0000313" key="13">
    <source>
        <dbReference type="Proteomes" id="UP001142153"/>
    </source>
</evidence>
<keyword evidence="8" id="KW-0868">Chloride</keyword>
<dbReference type="EMBL" id="JAPZPY010000001">
    <property type="protein sequence ID" value="MCZ8377455.1"/>
    <property type="molecule type" value="Genomic_DNA"/>
</dbReference>
<feature type="transmembrane region" description="Helical" evidence="11">
    <location>
        <begin position="146"/>
        <end position="170"/>
    </location>
</feature>
<feature type="region of interest" description="Disordered" evidence="10">
    <location>
        <begin position="407"/>
        <end position="432"/>
    </location>
</feature>
<dbReference type="RefSeq" id="WP_269892344.1">
    <property type="nucleotide sequence ID" value="NZ_JAPZPY010000001.1"/>
</dbReference>